<keyword evidence="3" id="KW-1185">Reference proteome</keyword>
<feature type="compositionally biased region" description="Basic and acidic residues" evidence="1">
    <location>
        <begin position="139"/>
        <end position="149"/>
    </location>
</feature>
<comment type="caution">
    <text evidence="2">The sequence shown here is derived from an EMBL/GenBank/DDBJ whole genome shotgun (WGS) entry which is preliminary data.</text>
</comment>
<dbReference type="EMBL" id="ASPP01028794">
    <property type="protein sequence ID" value="ETO04892.1"/>
    <property type="molecule type" value="Genomic_DNA"/>
</dbReference>
<accession>X6LUU3</accession>
<dbReference type="Proteomes" id="UP000023152">
    <property type="component" value="Unassembled WGS sequence"/>
</dbReference>
<evidence type="ECO:0000313" key="3">
    <source>
        <dbReference type="Proteomes" id="UP000023152"/>
    </source>
</evidence>
<feature type="region of interest" description="Disordered" evidence="1">
    <location>
        <begin position="119"/>
        <end position="149"/>
    </location>
</feature>
<evidence type="ECO:0000256" key="1">
    <source>
        <dbReference type="SAM" id="MobiDB-lite"/>
    </source>
</evidence>
<protein>
    <submittedName>
        <fullName evidence="2">Uncharacterized protein</fullName>
    </submittedName>
</protein>
<sequence>MLMKLWLSSFMRVSGYQPKDLTLTLFPIFIFNITLCKYKIKLFQNWKDLFTDYVISISYEKKKKRTFFKNIMFNKFNVFKSNTLIYFITNVYGVFDGHAFGSFNENIYQNLRIKIEDSNVKNENEKTETEDDGTQIEENENKQDIENKK</sequence>
<evidence type="ECO:0000313" key="2">
    <source>
        <dbReference type="EMBL" id="ETO04892.1"/>
    </source>
</evidence>
<name>X6LUU3_RETFI</name>
<organism evidence="2 3">
    <name type="scientific">Reticulomyxa filosa</name>
    <dbReference type="NCBI Taxonomy" id="46433"/>
    <lineage>
        <taxon>Eukaryota</taxon>
        <taxon>Sar</taxon>
        <taxon>Rhizaria</taxon>
        <taxon>Retaria</taxon>
        <taxon>Foraminifera</taxon>
        <taxon>Monothalamids</taxon>
        <taxon>Reticulomyxidae</taxon>
        <taxon>Reticulomyxa</taxon>
    </lineage>
</organism>
<gene>
    <name evidence="2" type="ORF">RFI_32502</name>
</gene>
<reference evidence="2 3" key="1">
    <citation type="journal article" date="2013" name="Curr. Biol.">
        <title>The Genome of the Foraminiferan Reticulomyxa filosa.</title>
        <authorList>
            <person name="Glockner G."/>
            <person name="Hulsmann N."/>
            <person name="Schleicher M."/>
            <person name="Noegel A.A."/>
            <person name="Eichinger L."/>
            <person name="Gallinger C."/>
            <person name="Pawlowski J."/>
            <person name="Sierra R."/>
            <person name="Euteneuer U."/>
            <person name="Pillet L."/>
            <person name="Moustafa A."/>
            <person name="Platzer M."/>
            <person name="Groth M."/>
            <person name="Szafranski K."/>
            <person name="Schliwa M."/>
        </authorList>
    </citation>
    <scope>NUCLEOTIDE SEQUENCE [LARGE SCALE GENOMIC DNA]</scope>
</reference>
<feature type="compositionally biased region" description="Acidic residues" evidence="1">
    <location>
        <begin position="128"/>
        <end position="138"/>
    </location>
</feature>
<dbReference type="AlphaFoldDB" id="X6LUU3"/>
<proteinExistence type="predicted"/>